<sequence>MASDGGGGAGDGSGAGDETLSSSSPRNKVKFLCSHGGKILPRAVDGSLKYMGGETRVIAVPREINFSKLMKKIGTMYEGDMVLKYQLIPEDFESLVSVRTDEDLRHMLEEYDRQDTEGNPKLRTFLFPSNPVILENQAGSMDPHAIEQRYIDAINGLVRTTGHWKLPPINATRSPFGISSACSSPKSTSPESITIDSFPPDLILNMEGYQSSGLPMHRVQSSPSLFSFGGGVSSSGFHGVNSNHFHQLPHHFYANHQHQQQQQPPYAHGYQGHRSQFASLTQADFLRPSQMGHGQHPFYTRSNSTNRSLLGIGSHSKYGIDEPVYGIRMPQRAGSLPHSPKGKIKERKRSIDHYMDQMN</sequence>
<dbReference type="EMBL" id="CM047748">
    <property type="protein sequence ID" value="KAJ0014984.1"/>
    <property type="molecule type" value="Genomic_DNA"/>
</dbReference>
<gene>
    <name evidence="1" type="ORF">Pint_20215</name>
</gene>
<evidence type="ECO:0000313" key="1">
    <source>
        <dbReference type="EMBL" id="KAJ0014984.1"/>
    </source>
</evidence>
<dbReference type="Proteomes" id="UP001163603">
    <property type="component" value="Chromosome 13"/>
</dbReference>
<keyword evidence="2" id="KW-1185">Reference proteome</keyword>
<organism evidence="1 2">
    <name type="scientific">Pistacia integerrima</name>
    <dbReference type="NCBI Taxonomy" id="434235"/>
    <lineage>
        <taxon>Eukaryota</taxon>
        <taxon>Viridiplantae</taxon>
        <taxon>Streptophyta</taxon>
        <taxon>Embryophyta</taxon>
        <taxon>Tracheophyta</taxon>
        <taxon>Spermatophyta</taxon>
        <taxon>Magnoliopsida</taxon>
        <taxon>eudicotyledons</taxon>
        <taxon>Gunneridae</taxon>
        <taxon>Pentapetalae</taxon>
        <taxon>rosids</taxon>
        <taxon>malvids</taxon>
        <taxon>Sapindales</taxon>
        <taxon>Anacardiaceae</taxon>
        <taxon>Pistacia</taxon>
    </lineage>
</organism>
<protein>
    <submittedName>
        <fullName evidence="1">Uncharacterized protein</fullName>
    </submittedName>
</protein>
<name>A0ACC0XCQ2_9ROSI</name>
<evidence type="ECO:0000313" key="2">
    <source>
        <dbReference type="Proteomes" id="UP001163603"/>
    </source>
</evidence>
<proteinExistence type="predicted"/>
<comment type="caution">
    <text evidence="1">The sequence shown here is derived from an EMBL/GenBank/DDBJ whole genome shotgun (WGS) entry which is preliminary data.</text>
</comment>
<reference evidence="2" key="1">
    <citation type="journal article" date="2023" name="G3 (Bethesda)">
        <title>Genome assembly and association tests identify interacting loci associated with vigor, precocity, and sex in interspecific pistachio rootstocks.</title>
        <authorList>
            <person name="Palmer W."/>
            <person name="Jacygrad E."/>
            <person name="Sagayaradj S."/>
            <person name="Cavanaugh K."/>
            <person name="Han R."/>
            <person name="Bertier L."/>
            <person name="Beede B."/>
            <person name="Kafkas S."/>
            <person name="Golino D."/>
            <person name="Preece J."/>
            <person name="Michelmore R."/>
        </authorList>
    </citation>
    <scope>NUCLEOTIDE SEQUENCE [LARGE SCALE GENOMIC DNA]</scope>
</reference>
<accession>A0ACC0XCQ2</accession>